<dbReference type="CDD" id="cd03414">
    <property type="entry name" value="CbiX_SirB_C"/>
    <property type="match status" value="1"/>
</dbReference>
<dbReference type="PANTHER" id="PTHR33542">
    <property type="entry name" value="SIROHYDROCHLORIN FERROCHELATASE, CHLOROPLASTIC"/>
    <property type="match status" value="1"/>
</dbReference>
<dbReference type="GO" id="GO:0046872">
    <property type="term" value="F:metal ion binding"/>
    <property type="evidence" value="ECO:0007669"/>
    <property type="project" value="UniProtKB-KW"/>
</dbReference>
<reference evidence="3 4" key="1">
    <citation type="submission" date="2024-01" db="EMBL/GenBank/DDBJ databases">
        <title>Complete Genome Sequence of Alkalicoccus halolimnae BZ-SZ-XJ29T, a Moderately Halophilic Bacterium Isolated from a Salt Lake.</title>
        <authorList>
            <person name="Zhao B."/>
        </authorList>
    </citation>
    <scope>NUCLEOTIDE SEQUENCE [LARGE SCALE GENOMIC DNA]</scope>
    <source>
        <strain evidence="3 4">BZ-SZ-XJ29</strain>
    </source>
</reference>
<keyword evidence="2" id="KW-0456">Lyase</keyword>
<dbReference type="PANTHER" id="PTHR33542:SF3">
    <property type="entry name" value="SIROHYDROCHLORIN FERROCHELATASE, CHLOROPLASTIC"/>
    <property type="match status" value="1"/>
</dbReference>
<proteinExistence type="predicted"/>
<sequence>MQGVLYVSHGSRVKEAAQQAVSFLEDVKKKVDVPLQEICFLELAEPDIAAGAAKLVEQGALNITVIPVLLLSAGHYYEDIPEEIEEVKRRHPQISFTYGKPIGVQERVIDIAVDRIRETGVPVKENASLLVVGRGSRDPQTKQDIEHIAGRLKEKTGAVHADVCYLAACSPSFDEGLEKALERAAPQTFVVPYLWFTGILMQTMQQKIDHLSDEDRGFILCSYLGDHPNMIDALAARVYEALPAGVGKGESR</sequence>
<dbReference type="RefSeq" id="WP_147802578.1">
    <property type="nucleotide sequence ID" value="NZ_CP144914.1"/>
</dbReference>
<protein>
    <submittedName>
        <fullName evidence="3">Sirohydrochlorin chelatase</fullName>
    </submittedName>
</protein>
<evidence type="ECO:0000313" key="3">
    <source>
        <dbReference type="EMBL" id="WWD79958.1"/>
    </source>
</evidence>
<dbReference type="InterPro" id="IPR002762">
    <property type="entry name" value="CbiX-like"/>
</dbReference>
<dbReference type="Proteomes" id="UP000321816">
    <property type="component" value="Chromosome"/>
</dbReference>
<dbReference type="KEGG" id="ahal:FTX54_016435"/>
<keyword evidence="4" id="KW-1185">Reference proteome</keyword>
<dbReference type="OrthoDB" id="9797895at2"/>
<evidence type="ECO:0000256" key="1">
    <source>
        <dbReference type="ARBA" id="ARBA00022723"/>
    </source>
</evidence>
<evidence type="ECO:0000256" key="2">
    <source>
        <dbReference type="ARBA" id="ARBA00023239"/>
    </source>
</evidence>
<dbReference type="AlphaFoldDB" id="A0A5C7FBI5"/>
<keyword evidence="1" id="KW-0479">Metal-binding</keyword>
<dbReference type="GO" id="GO:0016829">
    <property type="term" value="F:lyase activity"/>
    <property type="evidence" value="ECO:0007669"/>
    <property type="project" value="UniProtKB-KW"/>
</dbReference>
<dbReference type="SUPFAM" id="SSF53800">
    <property type="entry name" value="Chelatase"/>
    <property type="match status" value="1"/>
</dbReference>
<accession>A0A5C7FBI5</accession>
<dbReference type="Gene3D" id="3.40.50.1400">
    <property type="match status" value="2"/>
</dbReference>
<dbReference type="InterPro" id="IPR050963">
    <property type="entry name" value="Sirohydro_Cobaltochel/CbiX"/>
</dbReference>
<dbReference type="Pfam" id="PF01903">
    <property type="entry name" value="CbiX"/>
    <property type="match status" value="2"/>
</dbReference>
<dbReference type="EMBL" id="CP144914">
    <property type="protein sequence ID" value="WWD79958.1"/>
    <property type="molecule type" value="Genomic_DNA"/>
</dbReference>
<name>A0A5C7FBI5_9BACI</name>
<organism evidence="3 4">
    <name type="scientific">Alkalicoccus halolimnae</name>
    <dbReference type="NCBI Taxonomy" id="1667239"/>
    <lineage>
        <taxon>Bacteria</taxon>
        <taxon>Bacillati</taxon>
        <taxon>Bacillota</taxon>
        <taxon>Bacilli</taxon>
        <taxon>Bacillales</taxon>
        <taxon>Bacillaceae</taxon>
        <taxon>Alkalicoccus</taxon>
    </lineage>
</organism>
<evidence type="ECO:0000313" key="4">
    <source>
        <dbReference type="Proteomes" id="UP000321816"/>
    </source>
</evidence>
<gene>
    <name evidence="3" type="ORF">FTX54_016435</name>
</gene>
<dbReference type="CDD" id="cd03416">
    <property type="entry name" value="CbiX_SirB_N"/>
    <property type="match status" value="1"/>
</dbReference>